<dbReference type="PANTHER" id="PTHR43884">
    <property type="entry name" value="ACYL-COA DEHYDROGENASE"/>
    <property type="match status" value="1"/>
</dbReference>
<dbReference type="Pfam" id="PF02771">
    <property type="entry name" value="Acyl-CoA_dh_N"/>
    <property type="match status" value="1"/>
</dbReference>
<feature type="domain" description="Acyl-CoA oxidase/dehydrogenase middle" evidence="7">
    <location>
        <begin position="142"/>
        <end position="208"/>
    </location>
</feature>
<dbReference type="EMBL" id="UINC01002163">
    <property type="protein sequence ID" value="SUZ93637.1"/>
    <property type="molecule type" value="Genomic_DNA"/>
</dbReference>
<dbReference type="GO" id="GO:0003995">
    <property type="term" value="F:acyl-CoA dehydrogenase activity"/>
    <property type="evidence" value="ECO:0007669"/>
    <property type="project" value="TreeGrafter"/>
</dbReference>
<evidence type="ECO:0008006" key="10">
    <source>
        <dbReference type="Google" id="ProtNLM"/>
    </source>
</evidence>
<dbReference type="InterPro" id="IPR013786">
    <property type="entry name" value="AcylCoA_DH/ox_N"/>
</dbReference>
<organism evidence="9">
    <name type="scientific">marine metagenome</name>
    <dbReference type="NCBI Taxonomy" id="408172"/>
    <lineage>
        <taxon>unclassified sequences</taxon>
        <taxon>metagenomes</taxon>
        <taxon>ecological metagenomes</taxon>
    </lineage>
</organism>
<evidence type="ECO:0000256" key="1">
    <source>
        <dbReference type="ARBA" id="ARBA00001974"/>
    </source>
</evidence>
<evidence type="ECO:0000259" key="8">
    <source>
        <dbReference type="Pfam" id="PF02771"/>
    </source>
</evidence>
<dbReference type="PANTHER" id="PTHR43884:SF20">
    <property type="entry name" value="ACYL-COA DEHYDROGENASE FADE28"/>
    <property type="match status" value="1"/>
</dbReference>
<evidence type="ECO:0000256" key="5">
    <source>
        <dbReference type="ARBA" id="ARBA00023002"/>
    </source>
</evidence>
<dbReference type="InterPro" id="IPR046373">
    <property type="entry name" value="Acyl-CoA_Oxase/DH_mid-dom_sf"/>
</dbReference>
<evidence type="ECO:0000259" key="7">
    <source>
        <dbReference type="Pfam" id="PF02770"/>
    </source>
</evidence>
<reference evidence="9" key="1">
    <citation type="submission" date="2018-05" db="EMBL/GenBank/DDBJ databases">
        <authorList>
            <person name="Lanie J.A."/>
            <person name="Ng W.-L."/>
            <person name="Kazmierczak K.M."/>
            <person name="Andrzejewski T.M."/>
            <person name="Davidsen T.M."/>
            <person name="Wayne K.J."/>
            <person name="Tettelin H."/>
            <person name="Glass J.I."/>
            <person name="Rusch D."/>
            <person name="Podicherti R."/>
            <person name="Tsui H.-C.T."/>
            <person name="Winkler M.E."/>
        </authorList>
    </citation>
    <scope>NUCLEOTIDE SEQUENCE</scope>
</reference>
<sequence length="371" mass="40488">MQFTFNEEQDQLRATAQKFFADKSPTAEVRRLMETQQGYDPVVWTQLSSELGFTATHIPEVYGGLGLSYTELGILFEEMGRTLFCAPFLATAVAATAIMNVATESEKSELLPDIATGTRIATLAVFETSGQWGSDSIKLSAKNARLNGTKRYVLDGHIADLVIVVARINHTSGADTIGFFLVDGDAPGLTRRTVTTIDSTRKLTQLEFVDVSARRLGGNHDQEAKLAATLDLAAIGLANEMVGGAQHLVDETVKYAAERIQFGRAIGSFQAIKHKCADMLLDVEMAKSAAYYASMAAASSDPELPVLANLAKASASEAYMRIAAECLQIHGGIGFTWDNDTHLWFKRAKSSEVFFGDPSYHKEQLIARWHH</sequence>
<evidence type="ECO:0000259" key="6">
    <source>
        <dbReference type="Pfam" id="PF00441"/>
    </source>
</evidence>
<name>A0A381RUM5_9ZZZZ</name>
<proteinExistence type="inferred from homology"/>
<protein>
    <recommendedName>
        <fullName evidence="10">Acyl-CoA dehydrogenase</fullName>
    </recommendedName>
</protein>
<gene>
    <name evidence="9" type="ORF">METZ01_LOCUS46491</name>
</gene>
<feature type="domain" description="Acyl-CoA dehydrogenase/oxidase N-terminal" evidence="8">
    <location>
        <begin position="6"/>
        <end position="117"/>
    </location>
</feature>
<comment type="similarity">
    <text evidence="2">Belongs to the acyl-CoA dehydrogenase family.</text>
</comment>
<dbReference type="GO" id="GO:0050660">
    <property type="term" value="F:flavin adenine dinucleotide binding"/>
    <property type="evidence" value="ECO:0007669"/>
    <property type="project" value="InterPro"/>
</dbReference>
<dbReference type="AlphaFoldDB" id="A0A381RUM5"/>
<dbReference type="Gene3D" id="2.40.110.10">
    <property type="entry name" value="Butyryl-CoA Dehydrogenase, subunit A, domain 2"/>
    <property type="match status" value="1"/>
</dbReference>
<dbReference type="InterPro" id="IPR037069">
    <property type="entry name" value="AcylCoA_DH/ox_N_sf"/>
</dbReference>
<keyword evidence="5" id="KW-0560">Oxidoreductase</keyword>
<dbReference type="InterPro" id="IPR006091">
    <property type="entry name" value="Acyl-CoA_Oxase/DH_mid-dom"/>
</dbReference>
<evidence type="ECO:0000313" key="9">
    <source>
        <dbReference type="EMBL" id="SUZ93637.1"/>
    </source>
</evidence>
<feature type="domain" description="Acyl-CoA dehydrogenase/oxidase C-terminal" evidence="6">
    <location>
        <begin position="228"/>
        <end position="367"/>
    </location>
</feature>
<keyword evidence="3" id="KW-0285">Flavoprotein</keyword>
<evidence type="ECO:0000256" key="3">
    <source>
        <dbReference type="ARBA" id="ARBA00022630"/>
    </source>
</evidence>
<dbReference type="Pfam" id="PF00441">
    <property type="entry name" value="Acyl-CoA_dh_1"/>
    <property type="match status" value="1"/>
</dbReference>
<dbReference type="SUPFAM" id="SSF47203">
    <property type="entry name" value="Acyl-CoA dehydrogenase C-terminal domain-like"/>
    <property type="match status" value="1"/>
</dbReference>
<dbReference type="SUPFAM" id="SSF56645">
    <property type="entry name" value="Acyl-CoA dehydrogenase NM domain-like"/>
    <property type="match status" value="1"/>
</dbReference>
<dbReference type="Gene3D" id="1.10.540.10">
    <property type="entry name" value="Acyl-CoA dehydrogenase/oxidase, N-terminal domain"/>
    <property type="match status" value="1"/>
</dbReference>
<evidence type="ECO:0000256" key="2">
    <source>
        <dbReference type="ARBA" id="ARBA00009347"/>
    </source>
</evidence>
<dbReference type="Gene3D" id="1.20.140.10">
    <property type="entry name" value="Butyryl-CoA Dehydrogenase, subunit A, domain 3"/>
    <property type="match status" value="1"/>
</dbReference>
<comment type="cofactor">
    <cofactor evidence="1">
        <name>FAD</name>
        <dbReference type="ChEBI" id="CHEBI:57692"/>
    </cofactor>
</comment>
<accession>A0A381RUM5</accession>
<evidence type="ECO:0000256" key="4">
    <source>
        <dbReference type="ARBA" id="ARBA00022827"/>
    </source>
</evidence>
<dbReference type="InterPro" id="IPR009100">
    <property type="entry name" value="AcylCoA_DH/oxidase_NM_dom_sf"/>
</dbReference>
<dbReference type="Pfam" id="PF02770">
    <property type="entry name" value="Acyl-CoA_dh_M"/>
    <property type="match status" value="1"/>
</dbReference>
<dbReference type="InterPro" id="IPR036250">
    <property type="entry name" value="AcylCo_DH-like_C"/>
</dbReference>
<keyword evidence="4" id="KW-0274">FAD</keyword>
<dbReference type="InterPro" id="IPR009075">
    <property type="entry name" value="AcylCo_DH/oxidase_C"/>
</dbReference>